<feature type="transmembrane region" description="Helical" evidence="11">
    <location>
        <begin position="309"/>
        <end position="329"/>
    </location>
</feature>
<dbReference type="GO" id="GO:0034707">
    <property type="term" value="C:chloride channel complex"/>
    <property type="evidence" value="ECO:0007669"/>
    <property type="project" value="UniProtKB-KW"/>
</dbReference>
<dbReference type="InterPro" id="IPR046342">
    <property type="entry name" value="CBS_dom_sf"/>
</dbReference>
<name>J9DHH2_9PROT</name>
<evidence type="ECO:0000256" key="7">
    <source>
        <dbReference type="ARBA" id="ARBA00023173"/>
    </source>
</evidence>
<dbReference type="PANTHER" id="PTHR43427:SF6">
    <property type="entry name" value="CHLORIDE CHANNEL PROTEIN CLC-E"/>
    <property type="match status" value="1"/>
</dbReference>
<keyword evidence="6 11" id="KW-0472">Membrane</keyword>
<evidence type="ECO:0000313" key="13">
    <source>
        <dbReference type="EMBL" id="EJW21518.1"/>
    </source>
</evidence>
<dbReference type="eggNOG" id="COG0517">
    <property type="taxonomic scope" value="Bacteria"/>
</dbReference>
<feature type="transmembrane region" description="Helical" evidence="11">
    <location>
        <begin position="336"/>
        <end position="355"/>
    </location>
</feature>
<keyword evidence="4 11" id="KW-1133">Transmembrane helix</keyword>
<keyword evidence="5" id="KW-0406">Ion transport</keyword>
<keyword evidence="3 11" id="KW-0812">Transmembrane</keyword>
<evidence type="ECO:0000259" key="12">
    <source>
        <dbReference type="PROSITE" id="PS51371"/>
    </source>
</evidence>
<sequence>MIVYEPVSTPKVIRTLFVLVATGIGIGVVMAIVSNGFVRGVALLTEGYSNTDILTFDIFNMTLSLMPLFIILVAAILVIWIRGYVGLDRFHGPADSIYTAHRTDNELDVKRGFASTLSAFISASGGASVGQYGPLVHFGATMGSYLKRLTGSAITIDIFIGCGVAGAIAAGFNAPIAGILFAHEAIIRHFSLRAVTPIAISSLAAASFSKYIFGDAPAFEVTLIPPDLISVFPLALLLGPIFGLTAILMMLSIRKIAQWGINSQLGYKKLTFLAAFICGSVGIFIPEILGLGGDTVQGILFGNFDASYLIILLIAKILISAICLGLGMFGGVFSPALFVGAAAGGLTGMAVSGFVSGDVALALIVAGMAAVCAPVIGAPITVVVIILEMTMSYELALFTLGSVVTSALTSSMLFGYSFFDRQLLDRDIDIKRGRGHIGLMETPVSTVMSDDYLSFNQKVSVDEVVDRMVSAQATEAYLLTDDGGFFGKVSLSDLVRVPGEDAVSSYADKNPQLIKHDDSLQQAIEIASNFIGESIPIIDLENNRLIGVVSEADIFQGYLNLQSNVVDLETR</sequence>
<reference evidence="13 14" key="1">
    <citation type="journal article" date="2012" name="J. Bacteriol.">
        <title>Genome Sequence of Strain IMCC14465, Isolated from the East Sea, Belonging to the PS1 Clade of Alphaproteobacteria.</title>
        <authorList>
            <person name="Yang S.J."/>
            <person name="Kang I."/>
            <person name="Cho J.C."/>
        </authorList>
    </citation>
    <scope>NUCLEOTIDE SEQUENCE [LARGE SCALE GENOMIC DNA]</scope>
    <source>
        <strain evidence="13 14">IMCC14465</strain>
    </source>
</reference>
<dbReference type="SUPFAM" id="SSF54631">
    <property type="entry name" value="CBS-domain pair"/>
    <property type="match status" value="1"/>
</dbReference>
<dbReference type="Pfam" id="PF00654">
    <property type="entry name" value="Voltage_CLC"/>
    <property type="match status" value="1"/>
</dbReference>
<feature type="domain" description="CBS" evidence="12">
    <location>
        <begin position="507"/>
        <end position="568"/>
    </location>
</feature>
<feature type="transmembrane region" description="Helical" evidence="11">
    <location>
        <begin position="194"/>
        <end position="213"/>
    </location>
</feature>
<comment type="caution">
    <text evidence="13">The sequence shown here is derived from an EMBL/GenBank/DDBJ whole genome shotgun (WGS) entry which is preliminary data.</text>
</comment>
<feature type="transmembrane region" description="Helical" evidence="11">
    <location>
        <begin position="12"/>
        <end position="38"/>
    </location>
</feature>
<evidence type="ECO:0000256" key="8">
    <source>
        <dbReference type="ARBA" id="ARBA00023214"/>
    </source>
</evidence>
<feature type="transmembrane region" description="Helical" evidence="11">
    <location>
        <begin position="228"/>
        <end position="249"/>
    </location>
</feature>
<feature type="transmembrane region" description="Helical" evidence="11">
    <location>
        <begin position="270"/>
        <end position="289"/>
    </location>
</feature>
<evidence type="ECO:0000256" key="10">
    <source>
        <dbReference type="PROSITE-ProRule" id="PRU00703"/>
    </source>
</evidence>
<evidence type="ECO:0000256" key="3">
    <source>
        <dbReference type="ARBA" id="ARBA00022692"/>
    </source>
</evidence>
<dbReference type="Pfam" id="PF00571">
    <property type="entry name" value="CBS"/>
    <property type="match status" value="2"/>
</dbReference>
<accession>J9DHH2</accession>
<feature type="transmembrane region" description="Helical" evidence="11">
    <location>
        <begin position="58"/>
        <end position="81"/>
    </location>
</feature>
<dbReference type="Gene3D" id="1.10.3080.10">
    <property type="entry name" value="Clc chloride channel"/>
    <property type="match status" value="1"/>
</dbReference>
<dbReference type="InterPro" id="IPR014743">
    <property type="entry name" value="Cl-channel_core"/>
</dbReference>
<dbReference type="OrthoDB" id="9767361at2"/>
<evidence type="ECO:0000256" key="1">
    <source>
        <dbReference type="ARBA" id="ARBA00004141"/>
    </source>
</evidence>
<proteinExistence type="predicted"/>
<protein>
    <recommendedName>
        <fullName evidence="12">CBS domain-containing protein</fullName>
    </recommendedName>
</protein>
<evidence type="ECO:0000256" key="2">
    <source>
        <dbReference type="ARBA" id="ARBA00022448"/>
    </source>
</evidence>
<dbReference type="AlphaFoldDB" id="J9DHH2"/>
<dbReference type="PROSITE" id="PS51371">
    <property type="entry name" value="CBS"/>
    <property type="match status" value="1"/>
</dbReference>
<dbReference type="SUPFAM" id="SSF81340">
    <property type="entry name" value="Clc chloride channel"/>
    <property type="match status" value="1"/>
</dbReference>
<dbReference type="GO" id="GO:0005254">
    <property type="term" value="F:chloride channel activity"/>
    <property type="evidence" value="ECO:0007669"/>
    <property type="project" value="UniProtKB-KW"/>
</dbReference>
<organism evidence="13 14">
    <name type="scientific">alpha proteobacterium IMCC14465</name>
    <dbReference type="NCBI Taxonomy" id="1220535"/>
    <lineage>
        <taxon>Bacteria</taxon>
        <taxon>Pseudomonadati</taxon>
        <taxon>Pseudomonadota</taxon>
        <taxon>Alphaproteobacteria</taxon>
        <taxon>PS1 clade</taxon>
    </lineage>
</organism>
<feature type="transmembrane region" description="Helical" evidence="11">
    <location>
        <begin position="112"/>
        <end position="133"/>
    </location>
</feature>
<comment type="subcellular location">
    <subcellularLocation>
        <location evidence="1">Membrane</location>
        <topology evidence="1">Multi-pass membrane protein</topology>
    </subcellularLocation>
</comment>
<dbReference type="PANTHER" id="PTHR43427">
    <property type="entry name" value="CHLORIDE CHANNEL PROTEIN CLC-E"/>
    <property type="match status" value="1"/>
</dbReference>
<dbReference type="Gene3D" id="3.10.580.10">
    <property type="entry name" value="CBS-domain"/>
    <property type="match status" value="1"/>
</dbReference>
<evidence type="ECO:0000256" key="4">
    <source>
        <dbReference type="ARBA" id="ARBA00022989"/>
    </source>
</evidence>
<feature type="transmembrane region" description="Helical" evidence="11">
    <location>
        <begin position="361"/>
        <end position="388"/>
    </location>
</feature>
<evidence type="ECO:0000256" key="5">
    <source>
        <dbReference type="ARBA" id="ARBA00023065"/>
    </source>
</evidence>
<dbReference type="PRINTS" id="PR00762">
    <property type="entry name" value="CLCHANNEL"/>
</dbReference>
<evidence type="ECO:0000256" key="6">
    <source>
        <dbReference type="ARBA" id="ARBA00023136"/>
    </source>
</evidence>
<keyword evidence="14" id="KW-1185">Reference proteome</keyword>
<dbReference type="eggNOG" id="COG0038">
    <property type="taxonomic scope" value="Bacteria"/>
</dbReference>
<feature type="transmembrane region" description="Helical" evidence="11">
    <location>
        <begin position="153"/>
        <end position="182"/>
    </location>
</feature>
<dbReference type="Proteomes" id="UP000004836">
    <property type="component" value="Unassembled WGS sequence"/>
</dbReference>
<dbReference type="STRING" id="1220535.IMCC14465_13140"/>
<keyword evidence="7" id="KW-0869">Chloride channel</keyword>
<feature type="transmembrane region" description="Helical" evidence="11">
    <location>
        <begin position="395"/>
        <end position="419"/>
    </location>
</feature>
<dbReference type="CDD" id="cd00400">
    <property type="entry name" value="Voltage_gated_ClC"/>
    <property type="match status" value="1"/>
</dbReference>
<keyword evidence="8" id="KW-0868">Chloride</keyword>
<dbReference type="InterPro" id="IPR000644">
    <property type="entry name" value="CBS_dom"/>
</dbReference>
<gene>
    <name evidence="13" type="ORF">IMCC14465_13140</name>
</gene>
<keyword evidence="10" id="KW-0129">CBS domain</keyword>
<evidence type="ECO:0000256" key="9">
    <source>
        <dbReference type="ARBA" id="ARBA00023303"/>
    </source>
</evidence>
<keyword evidence="2" id="KW-0813">Transport</keyword>
<keyword evidence="9" id="KW-0407">Ion channel</keyword>
<evidence type="ECO:0000256" key="11">
    <source>
        <dbReference type="SAM" id="Phobius"/>
    </source>
</evidence>
<evidence type="ECO:0000313" key="14">
    <source>
        <dbReference type="Proteomes" id="UP000004836"/>
    </source>
</evidence>
<dbReference type="InterPro" id="IPR050368">
    <property type="entry name" value="ClC-type_chloride_channel"/>
</dbReference>
<dbReference type="InterPro" id="IPR001807">
    <property type="entry name" value="ClC"/>
</dbReference>
<dbReference type="EMBL" id="ALYF01000003">
    <property type="protein sequence ID" value="EJW21518.1"/>
    <property type="molecule type" value="Genomic_DNA"/>
</dbReference>